<dbReference type="PANTHER" id="PTHR43546">
    <property type="entry name" value="UPF0173 METAL-DEPENDENT HYDROLASE MJ1163-RELATED"/>
    <property type="match status" value="1"/>
</dbReference>
<dbReference type="OrthoDB" id="9789133at2"/>
<dbReference type="Proteomes" id="UP000464318">
    <property type="component" value="Chromosome"/>
</dbReference>
<name>A0A6P1QUB5_9FLAO</name>
<dbReference type="RefSeq" id="WP_160224457.1">
    <property type="nucleotide sequence ID" value="NZ_CP029149.1"/>
</dbReference>
<dbReference type="InterPro" id="IPR001279">
    <property type="entry name" value="Metallo-B-lactamas"/>
</dbReference>
<evidence type="ECO:0000313" key="2">
    <source>
        <dbReference type="Proteomes" id="UP000464318"/>
    </source>
</evidence>
<dbReference type="KEGG" id="bcad:DBX24_07480"/>
<gene>
    <name evidence="1" type="ORF">DBX24_07480</name>
</gene>
<dbReference type="GO" id="GO:0016787">
    <property type="term" value="F:hydrolase activity"/>
    <property type="evidence" value="ECO:0007669"/>
    <property type="project" value="UniProtKB-KW"/>
</dbReference>
<dbReference type="PANTHER" id="PTHR43546:SF3">
    <property type="entry name" value="UPF0173 METAL-DEPENDENT HYDROLASE MJ1163"/>
    <property type="match status" value="1"/>
</dbReference>
<keyword evidence="1" id="KW-0378">Hydrolase</keyword>
<sequence length="226" mass="24690">MEIRFLGQNCFLISYNGKTIITDPFYNYQKEKSGFDIATQRIDFVLITHAHADHTADVQEVLQHHPDASLIAQPEICAYFSHSKSIDLNIGGTAHLGELMLSMVPAAHTSSFPDGSYGGTVAGFVLRMPEYNLYLSGDTGAIADMGLLEGLYGKINLSILCIGGHYTMSPQEAAFAASKLIKTPRVIGAHFDTFPPISIDHKAAVQVFEENGVELLLPELGQSFHF</sequence>
<proteinExistence type="predicted"/>
<dbReference type="InterPro" id="IPR050114">
    <property type="entry name" value="UPF0173_UPF0282_UlaG_hydrolase"/>
</dbReference>
<dbReference type="Gene3D" id="3.60.15.10">
    <property type="entry name" value="Ribonuclease Z/Hydroxyacylglutathione hydrolase-like"/>
    <property type="match status" value="1"/>
</dbReference>
<keyword evidence="2" id="KW-1185">Reference proteome</keyword>
<evidence type="ECO:0000313" key="1">
    <source>
        <dbReference type="EMBL" id="QHN65732.1"/>
    </source>
</evidence>
<dbReference type="NCBIfam" id="NF001911">
    <property type="entry name" value="PRK00685.1"/>
    <property type="match status" value="1"/>
</dbReference>
<dbReference type="SMART" id="SM00849">
    <property type="entry name" value="Lactamase_B"/>
    <property type="match status" value="1"/>
</dbReference>
<reference evidence="1 2" key="1">
    <citation type="submission" date="2018-04" db="EMBL/GenBank/DDBJ databases">
        <title>Characteristic and Complete Genome Sequencing of A Novel Member of Infective Endocarditis Causative Bacteria: Bergeyella cardium QL-PH.</title>
        <authorList>
            <person name="Pan H."/>
            <person name="Sun E."/>
            <person name="Zhang Y."/>
        </authorList>
    </citation>
    <scope>NUCLEOTIDE SEQUENCE [LARGE SCALE GENOMIC DNA]</scope>
    <source>
        <strain evidence="1 2">HPQL</strain>
    </source>
</reference>
<dbReference type="InterPro" id="IPR036866">
    <property type="entry name" value="RibonucZ/Hydroxyglut_hydro"/>
</dbReference>
<dbReference type="AlphaFoldDB" id="A0A6P1QUB5"/>
<dbReference type="EMBL" id="CP029149">
    <property type="protein sequence ID" value="QHN65732.1"/>
    <property type="molecule type" value="Genomic_DNA"/>
</dbReference>
<organism evidence="1 2">
    <name type="scientific">Bergeyella cardium</name>
    <dbReference type="NCBI Taxonomy" id="1585976"/>
    <lineage>
        <taxon>Bacteria</taxon>
        <taxon>Pseudomonadati</taxon>
        <taxon>Bacteroidota</taxon>
        <taxon>Flavobacteriia</taxon>
        <taxon>Flavobacteriales</taxon>
        <taxon>Weeksellaceae</taxon>
        <taxon>Bergeyella</taxon>
    </lineage>
</organism>
<accession>A0A6P1QUB5</accession>
<dbReference type="SUPFAM" id="SSF56281">
    <property type="entry name" value="Metallo-hydrolase/oxidoreductase"/>
    <property type="match status" value="1"/>
</dbReference>
<dbReference type="Pfam" id="PF12706">
    <property type="entry name" value="Lactamase_B_2"/>
    <property type="match status" value="1"/>
</dbReference>
<protein>
    <submittedName>
        <fullName evidence="1">Metal-dependent hydrolase</fullName>
    </submittedName>
</protein>